<reference evidence="1" key="1">
    <citation type="journal article" date="2020" name="Stud. Mycol.">
        <title>101 Dothideomycetes genomes: a test case for predicting lifestyles and emergence of pathogens.</title>
        <authorList>
            <person name="Haridas S."/>
            <person name="Albert R."/>
            <person name="Binder M."/>
            <person name="Bloem J."/>
            <person name="Labutti K."/>
            <person name="Salamov A."/>
            <person name="Andreopoulos B."/>
            <person name="Baker S."/>
            <person name="Barry K."/>
            <person name="Bills G."/>
            <person name="Bluhm B."/>
            <person name="Cannon C."/>
            <person name="Castanera R."/>
            <person name="Culley D."/>
            <person name="Daum C."/>
            <person name="Ezra D."/>
            <person name="Gonzalez J."/>
            <person name="Henrissat B."/>
            <person name="Kuo A."/>
            <person name="Liang C."/>
            <person name="Lipzen A."/>
            <person name="Lutzoni F."/>
            <person name="Magnuson J."/>
            <person name="Mondo S."/>
            <person name="Nolan M."/>
            <person name="Ohm R."/>
            <person name="Pangilinan J."/>
            <person name="Park H.-J."/>
            <person name="Ramirez L."/>
            <person name="Alfaro M."/>
            <person name="Sun H."/>
            <person name="Tritt A."/>
            <person name="Yoshinaga Y."/>
            <person name="Zwiers L.-H."/>
            <person name="Turgeon B."/>
            <person name="Goodwin S."/>
            <person name="Spatafora J."/>
            <person name="Crous P."/>
            <person name="Grigoriev I."/>
        </authorList>
    </citation>
    <scope>NUCLEOTIDE SEQUENCE</scope>
    <source>
        <strain evidence="1">CBS 125425</strain>
    </source>
</reference>
<comment type="caution">
    <text evidence="1">The sequence shown here is derived from an EMBL/GenBank/DDBJ whole genome shotgun (WGS) entry which is preliminary data.</text>
</comment>
<keyword evidence="2" id="KW-1185">Reference proteome</keyword>
<sequence>MSLAKLSVALFEDIIIDVLNTSSTLFGILCLRLVSREFNDIAFKYLAQSAGSSPARRRIRNLSTNDFAAHMHESAEYLYSVVKTTNVSLPGYSESDSCHDRMLRLVVDAVIRAGYHRPMFGRTYEQQSWWRASWWNASTPQEIVNGKPCSVDLSHIHRNPFGRHARRVGMRMLSAVRSKSP</sequence>
<gene>
    <name evidence="1" type="ORF">EJ04DRAFT_523784</name>
</gene>
<dbReference type="AlphaFoldDB" id="A0A9P4QZU9"/>
<organism evidence="1 2">
    <name type="scientific">Polyplosphaeria fusca</name>
    <dbReference type="NCBI Taxonomy" id="682080"/>
    <lineage>
        <taxon>Eukaryota</taxon>
        <taxon>Fungi</taxon>
        <taxon>Dikarya</taxon>
        <taxon>Ascomycota</taxon>
        <taxon>Pezizomycotina</taxon>
        <taxon>Dothideomycetes</taxon>
        <taxon>Pleosporomycetidae</taxon>
        <taxon>Pleosporales</taxon>
        <taxon>Tetraplosphaeriaceae</taxon>
        <taxon>Polyplosphaeria</taxon>
    </lineage>
</organism>
<evidence type="ECO:0000313" key="1">
    <source>
        <dbReference type="EMBL" id="KAF2734228.1"/>
    </source>
</evidence>
<protein>
    <submittedName>
        <fullName evidence="1">Uncharacterized protein</fullName>
    </submittedName>
</protein>
<dbReference type="Proteomes" id="UP000799444">
    <property type="component" value="Unassembled WGS sequence"/>
</dbReference>
<name>A0A9P4QZU9_9PLEO</name>
<evidence type="ECO:0000313" key="2">
    <source>
        <dbReference type="Proteomes" id="UP000799444"/>
    </source>
</evidence>
<proteinExistence type="predicted"/>
<accession>A0A9P4QZU9</accession>
<dbReference type="EMBL" id="ML996150">
    <property type="protein sequence ID" value="KAF2734228.1"/>
    <property type="molecule type" value="Genomic_DNA"/>
</dbReference>